<comment type="function">
    <text evidence="8">Catalyzes the stereoinversion of LL-2,6-diaminopimelate (L,L-DAP) to meso-diaminopimelate (meso-DAP), a precursor of L-lysine and an essential component of the bacterial peptidoglycan.</text>
</comment>
<dbReference type="Pfam" id="PF01678">
    <property type="entry name" value="DAP_epimerase"/>
    <property type="match status" value="2"/>
</dbReference>
<dbReference type="PANTHER" id="PTHR31689">
    <property type="entry name" value="DIAMINOPIMELATE EPIMERASE, CHLOROPLASTIC"/>
    <property type="match status" value="1"/>
</dbReference>
<evidence type="ECO:0000313" key="11">
    <source>
        <dbReference type="Proteomes" id="UP000192660"/>
    </source>
</evidence>
<dbReference type="EC" id="5.1.1.7" evidence="3 8"/>
<keyword evidence="4 8" id="KW-0028">Amino-acid biosynthesis</keyword>
<evidence type="ECO:0000256" key="1">
    <source>
        <dbReference type="ARBA" id="ARBA00005196"/>
    </source>
</evidence>
<feature type="active site" description="Proton donor" evidence="8">
    <location>
        <position position="80"/>
    </location>
</feature>
<dbReference type="PANTHER" id="PTHR31689:SF0">
    <property type="entry name" value="DIAMINOPIMELATE EPIMERASE"/>
    <property type="match status" value="1"/>
</dbReference>
<evidence type="ECO:0000256" key="4">
    <source>
        <dbReference type="ARBA" id="ARBA00022605"/>
    </source>
</evidence>
<dbReference type="SUPFAM" id="SSF54506">
    <property type="entry name" value="Diaminopimelate epimerase-like"/>
    <property type="match status" value="2"/>
</dbReference>
<feature type="active site" evidence="9">
    <location>
        <position position="80"/>
    </location>
</feature>
<feature type="binding site" evidence="8">
    <location>
        <position position="170"/>
    </location>
    <ligand>
        <name>substrate</name>
    </ligand>
</feature>
<dbReference type="STRING" id="28034.BFX07_07490"/>
<accession>A0A1W1WMT7</accession>
<dbReference type="AlphaFoldDB" id="A0A1W1WMT7"/>
<dbReference type="HAMAP" id="MF_00197">
    <property type="entry name" value="DAP_epimerase"/>
    <property type="match status" value="1"/>
</dbReference>
<dbReference type="GO" id="GO:0005829">
    <property type="term" value="C:cytosol"/>
    <property type="evidence" value="ECO:0007669"/>
    <property type="project" value="TreeGrafter"/>
</dbReference>
<comment type="subcellular location">
    <subcellularLocation>
        <location evidence="8">Cytoplasm</location>
    </subcellularLocation>
</comment>
<gene>
    <name evidence="8" type="primary">dapF</name>
    <name evidence="10" type="ORF">SAMN00768000_3436</name>
</gene>
<organism evidence="10 11">
    <name type="scientific">Sulfobacillus thermosulfidooxidans (strain DSM 9293 / VKM B-1269 / AT-1)</name>
    <dbReference type="NCBI Taxonomy" id="929705"/>
    <lineage>
        <taxon>Bacteria</taxon>
        <taxon>Bacillati</taxon>
        <taxon>Bacillota</taxon>
        <taxon>Clostridia</taxon>
        <taxon>Eubacteriales</taxon>
        <taxon>Clostridiales Family XVII. Incertae Sedis</taxon>
        <taxon>Sulfobacillus</taxon>
    </lineage>
</organism>
<keyword evidence="5 8" id="KW-0457">Lysine biosynthesis</keyword>
<keyword evidence="11" id="KW-1185">Reference proteome</keyword>
<dbReference type="InterPro" id="IPR001653">
    <property type="entry name" value="DAP_epimerase_DapF"/>
</dbReference>
<reference evidence="11" key="1">
    <citation type="submission" date="2017-04" db="EMBL/GenBank/DDBJ databases">
        <authorList>
            <person name="Varghese N."/>
            <person name="Submissions S."/>
        </authorList>
    </citation>
    <scope>NUCLEOTIDE SEQUENCE [LARGE SCALE GENOMIC DNA]</scope>
    <source>
        <strain evidence="11">DSM 9293</strain>
    </source>
</reference>
<dbReference type="Proteomes" id="UP000192660">
    <property type="component" value="Unassembled WGS sequence"/>
</dbReference>
<evidence type="ECO:0000256" key="9">
    <source>
        <dbReference type="PROSITE-ProRule" id="PRU10125"/>
    </source>
</evidence>
<evidence type="ECO:0000313" key="10">
    <source>
        <dbReference type="EMBL" id="SMC07535.1"/>
    </source>
</evidence>
<evidence type="ECO:0000256" key="2">
    <source>
        <dbReference type="ARBA" id="ARBA00010219"/>
    </source>
</evidence>
<evidence type="ECO:0000256" key="7">
    <source>
        <dbReference type="ARBA" id="ARBA00051712"/>
    </source>
</evidence>
<feature type="site" description="Could be important to modulate the pK values of the two catalytic cysteine residues" evidence="8">
    <location>
        <position position="172"/>
    </location>
</feature>
<feature type="binding site" evidence="8">
    <location>
        <begin position="231"/>
        <end position="232"/>
    </location>
    <ligand>
        <name>substrate</name>
    </ligand>
</feature>
<comment type="pathway">
    <text evidence="1 8">Amino-acid biosynthesis; L-lysine biosynthesis via DAP pathway; DL-2,6-diaminopimelate from LL-2,6-diaminopimelate: step 1/1.</text>
</comment>
<dbReference type="PROSITE" id="PS01326">
    <property type="entry name" value="DAP_EPIMERASE"/>
    <property type="match status" value="1"/>
</dbReference>
<dbReference type="UniPathway" id="UPA00034">
    <property type="reaction ID" value="UER00025"/>
</dbReference>
<comment type="caution">
    <text evidence="8">Lacks conserved residue(s) required for the propagation of feature annotation.</text>
</comment>
<dbReference type="EMBL" id="FWWY01000001">
    <property type="protein sequence ID" value="SMC07535.1"/>
    <property type="molecule type" value="Genomic_DNA"/>
</dbReference>
<dbReference type="InterPro" id="IPR018510">
    <property type="entry name" value="DAP_epimerase_AS"/>
</dbReference>
<evidence type="ECO:0000256" key="3">
    <source>
        <dbReference type="ARBA" id="ARBA00013080"/>
    </source>
</evidence>
<feature type="active site" description="Proton acceptor" evidence="8">
    <location>
        <position position="230"/>
    </location>
</feature>
<keyword evidence="6 8" id="KW-0413">Isomerase</keyword>
<feature type="binding site" evidence="8">
    <location>
        <position position="71"/>
    </location>
    <ligand>
        <name>substrate</name>
    </ligand>
</feature>
<protein>
    <recommendedName>
        <fullName evidence="3 8">Diaminopimelate epimerase</fullName>
        <shortName evidence="8">DAP epimerase</shortName>
        <ecNumber evidence="3 8">5.1.1.7</ecNumber>
    </recommendedName>
    <alternativeName>
        <fullName evidence="8">PLP-independent amino acid racemase</fullName>
    </alternativeName>
</protein>
<proteinExistence type="inferred from homology"/>
<evidence type="ECO:0000256" key="5">
    <source>
        <dbReference type="ARBA" id="ARBA00023154"/>
    </source>
</evidence>
<comment type="similarity">
    <text evidence="2 8">Belongs to the diaminopimelate epimerase family.</text>
</comment>
<feature type="binding site" evidence="8">
    <location>
        <position position="203"/>
    </location>
    <ligand>
        <name>substrate</name>
    </ligand>
</feature>
<keyword evidence="8" id="KW-0963">Cytoplasm</keyword>
<comment type="subunit">
    <text evidence="8">Homodimer.</text>
</comment>
<dbReference type="GO" id="GO:0009089">
    <property type="term" value="P:lysine biosynthetic process via diaminopimelate"/>
    <property type="evidence" value="ECO:0007669"/>
    <property type="project" value="UniProtKB-UniRule"/>
</dbReference>
<evidence type="ECO:0000256" key="6">
    <source>
        <dbReference type="ARBA" id="ARBA00023235"/>
    </source>
</evidence>
<comment type="catalytic activity">
    <reaction evidence="7 8">
        <text>(2S,6S)-2,6-diaminopimelate = meso-2,6-diaminopimelate</text>
        <dbReference type="Rhea" id="RHEA:15393"/>
        <dbReference type="ChEBI" id="CHEBI:57609"/>
        <dbReference type="ChEBI" id="CHEBI:57791"/>
        <dbReference type="EC" id="5.1.1.7"/>
    </reaction>
</comment>
<dbReference type="RefSeq" id="WP_242940684.1">
    <property type="nucleotide sequence ID" value="NZ_FWWY01000001.1"/>
</dbReference>
<sequence length="288" mass="31874">MGQLEPLRFTKMHGLGNDYLFIDIRDMEEVPDDVWKDYAIKMSDRHFGVGSDGIILIAPSKVAPVRMRIFNADGSESEMCGNGLRAMTKWLYDRGEFDPGQAIETGAGLLYPEVLKTEEGRASVIRVNMGVPRLTRHEIGMLGQGESTCIDEPLDLDETMLHITCVSMGNPHVIIFGPLWDEQTMARLGQKIEHHPMFPHRTNVHSVEVVDSHHLRMRHWERGAGLTLACGTGVSAAIVAAVLTERVERHATISVPGGTLEASWDEGTGVVYLTGTAQEICQGVFELR</sequence>
<evidence type="ECO:0000256" key="8">
    <source>
        <dbReference type="HAMAP-Rule" id="MF_00197"/>
    </source>
</evidence>
<dbReference type="GO" id="GO:0008837">
    <property type="term" value="F:diaminopimelate epimerase activity"/>
    <property type="evidence" value="ECO:0007669"/>
    <property type="project" value="UniProtKB-UniRule"/>
</dbReference>
<dbReference type="Gene3D" id="3.10.310.10">
    <property type="entry name" value="Diaminopimelate Epimerase, Chain A, domain 1"/>
    <property type="match status" value="2"/>
</dbReference>
<feature type="binding site" evidence="8">
    <location>
        <begin position="81"/>
        <end position="82"/>
    </location>
    <ligand>
        <name>substrate</name>
    </ligand>
</feature>
<feature type="binding site" evidence="8">
    <location>
        <begin position="221"/>
        <end position="222"/>
    </location>
    <ligand>
        <name>substrate</name>
    </ligand>
</feature>
<name>A0A1W1WMT7_SULTA</name>
<dbReference type="NCBIfam" id="TIGR00652">
    <property type="entry name" value="DapF"/>
    <property type="match status" value="1"/>
</dbReference>
<feature type="site" description="Could be important to modulate the pK values of the two catalytic cysteine residues" evidence="8">
    <location>
        <position position="221"/>
    </location>
</feature>
<feature type="binding site" evidence="8">
    <location>
        <position position="17"/>
    </location>
    <ligand>
        <name>substrate</name>
    </ligand>
</feature>